<dbReference type="Gene3D" id="2.30.110.10">
    <property type="entry name" value="Electron Transport, Fmn-binding Protein, Chain A"/>
    <property type="match status" value="1"/>
</dbReference>
<dbReference type="PANTHER" id="PTHR35176:SF2">
    <property type="entry name" value="F420H(2)-DEPENDENT REDUCTASE RV1155"/>
    <property type="match status" value="1"/>
</dbReference>
<protein>
    <submittedName>
        <fullName evidence="2">Uncharacterized protein</fullName>
    </submittedName>
</protein>
<dbReference type="InterPro" id="IPR012349">
    <property type="entry name" value="Split_barrel_FMN-bd"/>
</dbReference>
<dbReference type="InterPro" id="IPR052019">
    <property type="entry name" value="F420H2_bilvrd_red/Heme_oxyg"/>
</dbReference>
<dbReference type="EMBL" id="AP023287">
    <property type="protein sequence ID" value="BCI53599.1"/>
    <property type="molecule type" value="Genomic_DNA"/>
</dbReference>
<dbReference type="PANTHER" id="PTHR35176">
    <property type="entry name" value="HEME OXYGENASE HI_0854-RELATED"/>
    <property type="match status" value="1"/>
</dbReference>
<sequence>MADLSAFTGLLARDHGLCVVSTLRRDGSIQSTVVNAGVLAHPLTATPVVGLVAVGGSLKLRNLRADPRATIAARAGWQWATVEGRAELIGPDDPHPEVDGDALRKLLRDVFAAAGGTHDDWDTYDRVMAEERRTAVLVAPQRVYTNPG</sequence>
<reference evidence="2 3" key="1">
    <citation type="submission" date="2020-07" db="EMBL/GenBank/DDBJ databases">
        <title>Complete genome sequence of Mycolicibacterium litorale like strain isolated from cardiac implantable electronic device infection.</title>
        <authorList>
            <person name="Fukano H."/>
            <person name="Miyama H."/>
            <person name="Hoshino Y."/>
        </authorList>
    </citation>
    <scope>NUCLEOTIDE SEQUENCE [LARGE SCALE GENOMIC DNA]</scope>
    <source>
        <strain evidence="2 3">NIIDNTM18</strain>
    </source>
</reference>
<accession>A0A6S6P597</accession>
<dbReference type="GO" id="GO:0016627">
    <property type="term" value="F:oxidoreductase activity, acting on the CH-CH group of donors"/>
    <property type="evidence" value="ECO:0007669"/>
    <property type="project" value="TreeGrafter"/>
</dbReference>
<evidence type="ECO:0000313" key="3">
    <source>
        <dbReference type="Proteomes" id="UP000515734"/>
    </source>
</evidence>
<organism evidence="2 3">
    <name type="scientific">Mycolicibacterium litorale</name>
    <dbReference type="NCBI Taxonomy" id="758802"/>
    <lineage>
        <taxon>Bacteria</taxon>
        <taxon>Bacillati</taxon>
        <taxon>Actinomycetota</taxon>
        <taxon>Actinomycetes</taxon>
        <taxon>Mycobacteriales</taxon>
        <taxon>Mycobacteriaceae</taxon>
        <taxon>Mycolicibacterium</taxon>
    </lineage>
</organism>
<dbReference type="GO" id="GO:0070967">
    <property type="term" value="F:coenzyme F420 binding"/>
    <property type="evidence" value="ECO:0007669"/>
    <property type="project" value="TreeGrafter"/>
</dbReference>
<proteinExistence type="predicted"/>
<dbReference type="Proteomes" id="UP000515734">
    <property type="component" value="Chromosome"/>
</dbReference>
<keyword evidence="1" id="KW-0560">Oxidoreductase</keyword>
<dbReference type="NCBIfam" id="TIGR03618">
    <property type="entry name" value="Rv1155_F420"/>
    <property type="match status" value="1"/>
</dbReference>
<dbReference type="AlphaFoldDB" id="A0A6S6P597"/>
<name>A0A6S6P597_9MYCO</name>
<dbReference type="InterPro" id="IPR019920">
    <property type="entry name" value="F420-binding_dom_put"/>
</dbReference>
<evidence type="ECO:0000313" key="2">
    <source>
        <dbReference type="EMBL" id="BCI53599.1"/>
    </source>
</evidence>
<dbReference type="RefSeq" id="WP_185291622.1">
    <property type="nucleotide sequence ID" value="NZ_AP023287.1"/>
</dbReference>
<gene>
    <name evidence="2" type="ORF">NIIDNTM18_28770</name>
</gene>
<evidence type="ECO:0000256" key="1">
    <source>
        <dbReference type="ARBA" id="ARBA00023002"/>
    </source>
</evidence>
<dbReference type="GO" id="GO:0005829">
    <property type="term" value="C:cytosol"/>
    <property type="evidence" value="ECO:0007669"/>
    <property type="project" value="TreeGrafter"/>
</dbReference>
<dbReference type="SUPFAM" id="SSF50475">
    <property type="entry name" value="FMN-binding split barrel"/>
    <property type="match status" value="1"/>
</dbReference>